<proteinExistence type="predicted"/>
<name>A0A4S8L9X3_DENBC</name>
<keyword evidence="2" id="KW-1185">Reference proteome</keyword>
<dbReference type="Proteomes" id="UP000297245">
    <property type="component" value="Unassembled WGS sequence"/>
</dbReference>
<dbReference type="AlphaFoldDB" id="A0A4S8L9X3"/>
<evidence type="ECO:0000313" key="1">
    <source>
        <dbReference type="EMBL" id="THU85592.1"/>
    </source>
</evidence>
<evidence type="ECO:0000313" key="2">
    <source>
        <dbReference type="Proteomes" id="UP000297245"/>
    </source>
</evidence>
<accession>A0A4S8L9X3</accession>
<dbReference type="EMBL" id="ML179539">
    <property type="protein sequence ID" value="THU85592.1"/>
    <property type="molecule type" value="Genomic_DNA"/>
</dbReference>
<sequence>MPNLQNNLQKSARVTISGNYPFESSRTIAFVSLSLPLVPPTSCPAVAFLPSVLIAVSDHGPCIDLDPQRIELRPRLTDMDDGDSKMQRIRQRRFGEVDLGAKKGAGKGLWNIHTFRRFLDHF</sequence>
<organism evidence="1 2">
    <name type="scientific">Dendrothele bispora (strain CBS 962.96)</name>
    <dbReference type="NCBI Taxonomy" id="1314807"/>
    <lineage>
        <taxon>Eukaryota</taxon>
        <taxon>Fungi</taxon>
        <taxon>Dikarya</taxon>
        <taxon>Basidiomycota</taxon>
        <taxon>Agaricomycotina</taxon>
        <taxon>Agaricomycetes</taxon>
        <taxon>Agaricomycetidae</taxon>
        <taxon>Agaricales</taxon>
        <taxon>Agaricales incertae sedis</taxon>
        <taxon>Dendrothele</taxon>
    </lineage>
</organism>
<gene>
    <name evidence="1" type="ORF">K435DRAFT_805779</name>
</gene>
<reference evidence="1 2" key="1">
    <citation type="journal article" date="2019" name="Nat. Ecol. Evol.">
        <title>Megaphylogeny resolves global patterns of mushroom evolution.</title>
        <authorList>
            <person name="Varga T."/>
            <person name="Krizsan K."/>
            <person name="Foldi C."/>
            <person name="Dima B."/>
            <person name="Sanchez-Garcia M."/>
            <person name="Sanchez-Ramirez S."/>
            <person name="Szollosi G.J."/>
            <person name="Szarkandi J.G."/>
            <person name="Papp V."/>
            <person name="Albert L."/>
            <person name="Andreopoulos W."/>
            <person name="Angelini C."/>
            <person name="Antonin V."/>
            <person name="Barry K.W."/>
            <person name="Bougher N.L."/>
            <person name="Buchanan P."/>
            <person name="Buyck B."/>
            <person name="Bense V."/>
            <person name="Catcheside P."/>
            <person name="Chovatia M."/>
            <person name="Cooper J."/>
            <person name="Damon W."/>
            <person name="Desjardin D."/>
            <person name="Finy P."/>
            <person name="Geml J."/>
            <person name="Haridas S."/>
            <person name="Hughes K."/>
            <person name="Justo A."/>
            <person name="Karasinski D."/>
            <person name="Kautmanova I."/>
            <person name="Kiss B."/>
            <person name="Kocsube S."/>
            <person name="Kotiranta H."/>
            <person name="LaButti K.M."/>
            <person name="Lechner B.E."/>
            <person name="Liimatainen K."/>
            <person name="Lipzen A."/>
            <person name="Lukacs Z."/>
            <person name="Mihaltcheva S."/>
            <person name="Morgado L.N."/>
            <person name="Niskanen T."/>
            <person name="Noordeloos M.E."/>
            <person name="Ohm R.A."/>
            <person name="Ortiz-Santana B."/>
            <person name="Ovrebo C."/>
            <person name="Racz N."/>
            <person name="Riley R."/>
            <person name="Savchenko A."/>
            <person name="Shiryaev A."/>
            <person name="Soop K."/>
            <person name="Spirin V."/>
            <person name="Szebenyi C."/>
            <person name="Tomsovsky M."/>
            <person name="Tulloss R.E."/>
            <person name="Uehling J."/>
            <person name="Grigoriev I.V."/>
            <person name="Vagvolgyi C."/>
            <person name="Papp T."/>
            <person name="Martin F.M."/>
            <person name="Miettinen O."/>
            <person name="Hibbett D.S."/>
            <person name="Nagy L.G."/>
        </authorList>
    </citation>
    <scope>NUCLEOTIDE SEQUENCE [LARGE SCALE GENOMIC DNA]</scope>
    <source>
        <strain evidence="1 2">CBS 962.96</strain>
    </source>
</reference>
<protein>
    <submittedName>
        <fullName evidence="1">Uncharacterized protein</fullName>
    </submittedName>
</protein>